<dbReference type="AlphaFoldDB" id="A0A2M7IQ06"/>
<keyword evidence="1" id="KW-0812">Transmembrane</keyword>
<sequence>MFLALLVTITSLTILFLLGYLFVIEEKIEHRLFLTQKRLLLDMEIMKFMAFVRHKTIFFGRYIIALSWYYSLHTLLKLVLRFLAGFYFGVEKILQRNRLRAKALRREKHQSVQVDSHLIQIAEHQLETALTEKEKTKIKNRALAGK</sequence>
<organism evidence="2 3">
    <name type="scientific">Candidatus Kaiserbacteria bacterium CG_4_8_14_3_um_filter_38_9</name>
    <dbReference type="NCBI Taxonomy" id="1974599"/>
    <lineage>
        <taxon>Bacteria</taxon>
        <taxon>Candidatus Kaiseribacteriota</taxon>
    </lineage>
</organism>
<reference evidence="3" key="1">
    <citation type="submission" date="2017-09" db="EMBL/GenBank/DDBJ databases">
        <title>Depth-based differentiation of microbial function through sediment-hosted aquifers and enrichment of novel symbionts in the deep terrestrial subsurface.</title>
        <authorList>
            <person name="Probst A.J."/>
            <person name="Ladd B."/>
            <person name="Jarett J.K."/>
            <person name="Geller-Mcgrath D.E."/>
            <person name="Sieber C.M.K."/>
            <person name="Emerson J.B."/>
            <person name="Anantharaman K."/>
            <person name="Thomas B.C."/>
            <person name="Malmstrom R."/>
            <person name="Stieglmeier M."/>
            <person name="Klingl A."/>
            <person name="Woyke T."/>
            <person name="Ryan C.M."/>
            <person name="Banfield J.F."/>
        </authorList>
    </citation>
    <scope>NUCLEOTIDE SEQUENCE [LARGE SCALE GENOMIC DNA]</scope>
</reference>
<feature type="transmembrane region" description="Helical" evidence="1">
    <location>
        <begin position="70"/>
        <end position="90"/>
    </location>
</feature>
<accession>A0A2M7IQ06</accession>
<evidence type="ECO:0000256" key="1">
    <source>
        <dbReference type="SAM" id="Phobius"/>
    </source>
</evidence>
<name>A0A2M7IQ06_9BACT</name>
<keyword evidence="1" id="KW-0472">Membrane</keyword>
<evidence type="ECO:0000313" key="3">
    <source>
        <dbReference type="Proteomes" id="UP000230837"/>
    </source>
</evidence>
<protein>
    <submittedName>
        <fullName evidence="2">Uncharacterized protein</fullName>
    </submittedName>
</protein>
<keyword evidence="1" id="KW-1133">Transmembrane helix</keyword>
<dbReference type="Proteomes" id="UP000230837">
    <property type="component" value="Unassembled WGS sequence"/>
</dbReference>
<feature type="transmembrane region" description="Helical" evidence="1">
    <location>
        <begin position="6"/>
        <end position="24"/>
    </location>
</feature>
<comment type="caution">
    <text evidence="2">The sequence shown here is derived from an EMBL/GenBank/DDBJ whole genome shotgun (WGS) entry which is preliminary data.</text>
</comment>
<proteinExistence type="predicted"/>
<dbReference type="EMBL" id="PFHR01000015">
    <property type="protein sequence ID" value="PIW97314.1"/>
    <property type="molecule type" value="Genomic_DNA"/>
</dbReference>
<gene>
    <name evidence="2" type="ORF">COZ82_00235</name>
</gene>
<evidence type="ECO:0000313" key="2">
    <source>
        <dbReference type="EMBL" id="PIW97314.1"/>
    </source>
</evidence>